<dbReference type="KEGG" id="mets:DK389_10345"/>
<dbReference type="OrthoDB" id="7998431at2"/>
<keyword evidence="2" id="KW-1185">Reference proteome</keyword>
<dbReference type="AlphaFoldDB" id="A0A2U8W6C9"/>
<protein>
    <submittedName>
        <fullName evidence="1">Uncharacterized protein</fullName>
    </submittedName>
</protein>
<proteinExistence type="predicted"/>
<dbReference type="RefSeq" id="WP_109889372.1">
    <property type="nucleotide sequence ID" value="NZ_CP029550.1"/>
</dbReference>
<accession>A0A2U8W6C9</accession>
<dbReference type="EMBL" id="CP029550">
    <property type="protein sequence ID" value="AWN40856.1"/>
    <property type="molecule type" value="Genomic_DNA"/>
</dbReference>
<name>A0A2U8W6C9_9HYPH</name>
<evidence type="ECO:0000313" key="1">
    <source>
        <dbReference type="EMBL" id="AWN40856.1"/>
    </source>
</evidence>
<gene>
    <name evidence="1" type="ORF">DK389_10345</name>
</gene>
<evidence type="ECO:0000313" key="2">
    <source>
        <dbReference type="Proteomes" id="UP000245926"/>
    </source>
</evidence>
<dbReference type="Proteomes" id="UP000245926">
    <property type="component" value="Chromosome"/>
</dbReference>
<sequence>MSAQSSLSTGALADAVAAAYADCTRPPLTPELVDQVRAAILSEGLEGANPADPANIDAINRVLDAFELSLEAVAGPRLVGIDAATGIVRMSNRSEAGRPLRSFGGQ</sequence>
<reference evidence="2" key="1">
    <citation type="submission" date="2018-05" db="EMBL/GenBank/DDBJ databases">
        <title>Complete Genome Sequence of Methylobacterium sp. 17SD2-17.</title>
        <authorList>
            <person name="Srinivasan S."/>
        </authorList>
    </citation>
    <scope>NUCLEOTIDE SEQUENCE [LARGE SCALE GENOMIC DNA]</scope>
    <source>
        <strain evidence="2">17SD2-17</strain>
    </source>
</reference>
<organism evidence="1 2">
    <name type="scientific">Methylobacterium durans</name>
    <dbReference type="NCBI Taxonomy" id="2202825"/>
    <lineage>
        <taxon>Bacteria</taxon>
        <taxon>Pseudomonadati</taxon>
        <taxon>Pseudomonadota</taxon>
        <taxon>Alphaproteobacteria</taxon>
        <taxon>Hyphomicrobiales</taxon>
        <taxon>Methylobacteriaceae</taxon>
        <taxon>Methylobacterium</taxon>
    </lineage>
</organism>